<dbReference type="AlphaFoldDB" id="A0A4V3ITB7"/>
<dbReference type="Proteomes" id="UP000298154">
    <property type="component" value="Unassembled WGS sequence"/>
</dbReference>
<evidence type="ECO:0000313" key="2">
    <source>
        <dbReference type="EMBL" id="TFD65470.1"/>
    </source>
</evidence>
<accession>A0A4V3ITB7</accession>
<comment type="caution">
    <text evidence="2">The sequence shown here is derived from an EMBL/GenBank/DDBJ whole genome shotgun (WGS) entry which is preliminary data.</text>
</comment>
<evidence type="ECO:0000313" key="3">
    <source>
        <dbReference type="Proteomes" id="UP000298154"/>
    </source>
</evidence>
<feature type="region of interest" description="Disordered" evidence="1">
    <location>
        <begin position="1"/>
        <end position="27"/>
    </location>
</feature>
<proteinExistence type="predicted"/>
<gene>
    <name evidence="2" type="ORF">E3T47_11160</name>
</gene>
<dbReference type="RefSeq" id="WP_134556221.1">
    <property type="nucleotide sequence ID" value="NZ_SOHK01000015.1"/>
</dbReference>
<evidence type="ECO:0000256" key="1">
    <source>
        <dbReference type="SAM" id="MobiDB-lite"/>
    </source>
</evidence>
<keyword evidence="3" id="KW-1185">Reference proteome</keyword>
<name>A0A4V3ITB7_9MICO</name>
<dbReference type="OrthoDB" id="9790578at2"/>
<sequence length="294" mass="33196">MTEWRGLEQAHEERADAFTRGRRERAATGKTHPVDDFLFTYYPFRPGLLRRWHPGAGVLLQGAAAEPRANWKWYRREGSDSQVDAAAFSEKNERVIRFIGSLLSATRQRPAHFGCFGLHEWAMVYRQGEHRHVAPLRLGQGDTDAVVDGNRVACSHFDAFRFFTPAAIPLNQLSPSRENQPVLEQPGCLHAGMDIYKWVIKLGPLVPGEVLLDSFELARDIRQLDMEASPYDLADWGYAPVAVETAAGKAEYVRRQRGFTERSNALRERVVSLLAGPSIEIERDLPDCSQVSPR</sequence>
<protein>
    <submittedName>
        <fullName evidence="2">3-methyladenine DNA glycosylase</fullName>
    </submittedName>
</protein>
<reference evidence="2 3" key="1">
    <citation type="submission" date="2019-03" db="EMBL/GenBank/DDBJ databases">
        <title>Genomics of glacier-inhabiting Cryobacterium strains.</title>
        <authorList>
            <person name="Liu Q."/>
            <person name="Xin Y.-H."/>
        </authorList>
    </citation>
    <scope>NUCLEOTIDE SEQUENCE [LARGE SCALE GENOMIC DNA]</scope>
    <source>
        <strain evidence="2 3">Sr36</strain>
    </source>
</reference>
<organism evidence="2 3">
    <name type="scientific">Cryobacterium ruanii</name>
    <dbReference type="NCBI Taxonomy" id="1259197"/>
    <lineage>
        <taxon>Bacteria</taxon>
        <taxon>Bacillati</taxon>
        <taxon>Actinomycetota</taxon>
        <taxon>Actinomycetes</taxon>
        <taxon>Micrococcales</taxon>
        <taxon>Microbacteriaceae</taxon>
        <taxon>Cryobacterium</taxon>
    </lineage>
</organism>
<dbReference type="EMBL" id="SOHK01000015">
    <property type="protein sequence ID" value="TFD65470.1"/>
    <property type="molecule type" value="Genomic_DNA"/>
</dbReference>